<reference evidence="1 2" key="1">
    <citation type="submission" date="2014-12" db="EMBL/GenBank/DDBJ databases">
        <title>Draft genome sequences of 10 type strains of Lactococcus.</title>
        <authorList>
            <person name="Sun Z."/>
            <person name="Zhong Z."/>
            <person name="Liu W."/>
            <person name="Zhang W."/>
            <person name="Zhang H."/>
        </authorList>
    </citation>
    <scope>NUCLEOTIDE SEQUENCE [LARGE SCALE GENOMIC DNA]</scope>
    <source>
        <strain evidence="1 2">DSM 21502</strain>
    </source>
</reference>
<evidence type="ECO:0000313" key="2">
    <source>
        <dbReference type="Proteomes" id="UP000218711"/>
    </source>
</evidence>
<protein>
    <submittedName>
        <fullName evidence="1">Uncharacterized protein</fullName>
    </submittedName>
</protein>
<accession>A0A2A5SVH0</accession>
<dbReference type="Proteomes" id="UP000218711">
    <property type="component" value="Unassembled WGS sequence"/>
</dbReference>
<gene>
    <name evidence="1" type="ORF">RU92_GL001389</name>
</gene>
<dbReference type="AlphaFoldDB" id="A0A2A5SVH0"/>
<comment type="caution">
    <text evidence="1">The sequence shown here is derived from an EMBL/GenBank/DDBJ whole genome shotgun (WGS) entry which is preliminary data.</text>
</comment>
<dbReference type="EMBL" id="JXKC01000002">
    <property type="protein sequence ID" value="PCS19871.1"/>
    <property type="molecule type" value="Genomic_DNA"/>
</dbReference>
<proteinExistence type="predicted"/>
<name>A0A2A5SVH0_LACLC</name>
<sequence length="49" mass="5782">MKNCTTLPNIFFKFYSSISKFYFSEISSVKKYLFFNVLNSTTAKDFVSF</sequence>
<evidence type="ECO:0000313" key="1">
    <source>
        <dbReference type="EMBL" id="PCS19871.1"/>
    </source>
</evidence>
<organism evidence="1 2">
    <name type="scientific">Lactococcus cremoris subsp. tructae</name>
    <dbReference type="NCBI Taxonomy" id="542833"/>
    <lineage>
        <taxon>Bacteria</taxon>
        <taxon>Bacillati</taxon>
        <taxon>Bacillota</taxon>
        <taxon>Bacilli</taxon>
        <taxon>Lactobacillales</taxon>
        <taxon>Streptococcaceae</taxon>
        <taxon>Lactococcus</taxon>
    </lineage>
</organism>